<keyword evidence="1" id="KW-1133">Transmembrane helix</keyword>
<reference evidence="2 3" key="1">
    <citation type="submission" date="2023-05" db="EMBL/GenBank/DDBJ databases">
        <title>Corynebacterium suedekumii sp. nov. and Corynebacterium breve sp. nov. isolated from raw cow's milk.</title>
        <authorList>
            <person name="Baer M.K."/>
            <person name="Mehl L."/>
            <person name="Hellmuth R."/>
            <person name="Marke G."/>
            <person name="Lipski A."/>
        </authorList>
    </citation>
    <scope>NUCLEOTIDE SEQUENCE [LARGE SCALE GENOMIC DNA]</scope>
    <source>
        <strain evidence="2 3">LM112</strain>
    </source>
</reference>
<keyword evidence="3" id="KW-1185">Reference proteome</keyword>
<evidence type="ECO:0000313" key="2">
    <source>
        <dbReference type="EMBL" id="WIM70456.1"/>
    </source>
</evidence>
<name>A0ABY8VLC9_9CORY</name>
<feature type="transmembrane region" description="Helical" evidence="1">
    <location>
        <begin position="132"/>
        <end position="155"/>
    </location>
</feature>
<evidence type="ECO:0000256" key="1">
    <source>
        <dbReference type="SAM" id="Phobius"/>
    </source>
</evidence>
<feature type="transmembrane region" description="Helical" evidence="1">
    <location>
        <begin position="81"/>
        <end position="99"/>
    </location>
</feature>
<feature type="transmembrane region" description="Helical" evidence="1">
    <location>
        <begin position="105"/>
        <end position="125"/>
    </location>
</feature>
<evidence type="ECO:0000313" key="3">
    <source>
        <dbReference type="Proteomes" id="UP001238805"/>
    </source>
</evidence>
<dbReference type="RefSeq" id="WP_284875045.1">
    <property type="nucleotide sequence ID" value="NZ_CP126970.1"/>
</dbReference>
<feature type="transmembrane region" description="Helical" evidence="1">
    <location>
        <begin position="161"/>
        <end position="185"/>
    </location>
</feature>
<proteinExistence type="predicted"/>
<feature type="transmembrane region" description="Helical" evidence="1">
    <location>
        <begin position="20"/>
        <end position="39"/>
    </location>
</feature>
<keyword evidence="1" id="KW-0812">Transmembrane</keyword>
<accession>A0ABY8VLC9</accession>
<feature type="transmembrane region" description="Helical" evidence="1">
    <location>
        <begin position="45"/>
        <end position="69"/>
    </location>
</feature>
<organism evidence="2 3">
    <name type="scientific">Corynebacterium suedekumii</name>
    <dbReference type="NCBI Taxonomy" id="3049801"/>
    <lineage>
        <taxon>Bacteria</taxon>
        <taxon>Bacillati</taxon>
        <taxon>Actinomycetota</taxon>
        <taxon>Actinomycetes</taxon>
        <taxon>Mycobacteriales</taxon>
        <taxon>Corynebacteriaceae</taxon>
        <taxon>Corynebacterium</taxon>
    </lineage>
</organism>
<keyword evidence="1" id="KW-0472">Membrane</keyword>
<gene>
    <name evidence="2" type="ORF">QP029_00870</name>
</gene>
<dbReference type="PANTHER" id="PTHR34989:SF1">
    <property type="entry name" value="PROTEIN HDED"/>
    <property type="match status" value="1"/>
</dbReference>
<dbReference type="Pfam" id="PF03729">
    <property type="entry name" value="DUF308"/>
    <property type="match status" value="2"/>
</dbReference>
<dbReference type="InterPro" id="IPR052712">
    <property type="entry name" value="Acid_resist_chaperone_HdeD"/>
</dbReference>
<protein>
    <submittedName>
        <fullName evidence="2">DUF308 domain-containing protein</fullName>
    </submittedName>
</protein>
<dbReference type="EMBL" id="CP126970">
    <property type="protein sequence ID" value="WIM70456.1"/>
    <property type="molecule type" value="Genomic_DNA"/>
</dbReference>
<dbReference type="PANTHER" id="PTHR34989">
    <property type="entry name" value="PROTEIN HDED"/>
    <property type="match status" value="1"/>
</dbReference>
<dbReference type="InterPro" id="IPR005325">
    <property type="entry name" value="DUF308_memb"/>
</dbReference>
<sequence>MTTTDSGRLGALRSAGFTALLIRGILGIILGVLLLIAPLTSATILATMVVLFIGFWLILDGLTACSFAFKEKNHDVSGWGWTLAGGIAAVLIGIGAIIYPLTAAVAGTLIILWFLVAGLFIRGVLELGDRQLGGWGIALGIINILAAIAIAVALWTNPAVALGAFIWVAAIYGIVFGIVAVIAAFKVRNA</sequence>
<dbReference type="Proteomes" id="UP001238805">
    <property type="component" value="Chromosome"/>
</dbReference>